<accession>A0A816GCB4</accession>
<dbReference type="PROSITE" id="PS51039">
    <property type="entry name" value="ZF_AN1"/>
    <property type="match status" value="1"/>
</dbReference>
<keyword evidence="9" id="KW-1185">Reference proteome</keyword>
<name>A0A816GCB4_9BILA</name>
<dbReference type="Proteomes" id="UP000663854">
    <property type="component" value="Unassembled WGS sequence"/>
</dbReference>
<evidence type="ECO:0000256" key="3">
    <source>
        <dbReference type="ARBA" id="ARBA00022833"/>
    </source>
</evidence>
<feature type="compositionally biased region" description="Basic and acidic residues" evidence="5">
    <location>
        <begin position="234"/>
        <end position="259"/>
    </location>
</feature>
<keyword evidence="1" id="KW-0479">Metal-binding</keyword>
<reference evidence="8" key="1">
    <citation type="submission" date="2021-02" db="EMBL/GenBank/DDBJ databases">
        <authorList>
            <person name="Nowell W R."/>
        </authorList>
    </citation>
    <scope>NUCLEOTIDE SEQUENCE</scope>
</reference>
<proteinExistence type="predicted"/>
<evidence type="ECO:0000256" key="2">
    <source>
        <dbReference type="ARBA" id="ARBA00022771"/>
    </source>
</evidence>
<dbReference type="GO" id="GO:0008270">
    <property type="term" value="F:zinc ion binding"/>
    <property type="evidence" value="ECO:0007669"/>
    <property type="project" value="UniProtKB-KW"/>
</dbReference>
<keyword evidence="2 4" id="KW-0863">Zinc-finger</keyword>
<keyword evidence="3" id="KW-0862">Zinc</keyword>
<sequence>MKKSSVETITTKKIVENNQEQEKEEGVEKTNEQFRSFSLLEEEKKDSNQIINKSTKLSKKITDQDLILKENEERKIESPVVDTANLCRYCHKDIPPQNRQLHEIYCQRVNPLSSVAISTNETSGTESSKLNIAPERSKTVKKKENKLASMNAEVPIDDLLEAARQQDNICNAHRCKVKITLLGQLCSYCNRRYCFEHSMPEVHGCGHQARTDIRQTHISTHANTKPVYENSPINKEKRPYLERKLQDKIASKENQRKKK</sequence>
<dbReference type="Proteomes" id="UP000663870">
    <property type="component" value="Unassembled WGS sequence"/>
</dbReference>
<dbReference type="SMART" id="SM00154">
    <property type="entry name" value="ZnF_AN1"/>
    <property type="match status" value="1"/>
</dbReference>
<dbReference type="SUPFAM" id="SSF118310">
    <property type="entry name" value="AN1-like Zinc finger"/>
    <property type="match status" value="1"/>
</dbReference>
<feature type="region of interest" description="Disordered" evidence="5">
    <location>
        <begin position="217"/>
        <end position="259"/>
    </location>
</feature>
<feature type="compositionally biased region" description="Basic and acidic residues" evidence="5">
    <location>
        <begin position="20"/>
        <end position="32"/>
    </location>
</feature>
<protein>
    <recommendedName>
        <fullName evidence="6">AN1-type domain-containing protein</fullName>
    </recommendedName>
</protein>
<dbReference type="Pfam" id="PF01428">
    <property type="entry name" value="zf-AN1"/>
    <property type="match status" value="1"/>
</dbReference>
<gene>
    <name evidence="8" type="ORF">JXQ802_LOCUS57964</name>
    <name evidence="7" type="ORF">PYM288_LOCUS41358</name>
</gene>
<feature type="compositionally biased region" description="Polar residues" evidence="5">
    <location>
        <begin position="1"/>
        <end position="11"/>
    </location>
</feature>
<evidence type="ECO:0000256" key="1">
    <source>
        <dbReference type="ARBA" id="ARBA00022723"/>
    </source>
</evidence>
<evidence type="ECO:0000259" key="6">
    <source>
        <dbReference type="PROSITE" id="PS51039"/>
    </source>
</evidence>
<evidence type="ECO:0000313" key="8">
    <source>
        <dbReference type="EMBL" id="CAF1673374.1"/>
    </source>
</evidence>
<dbReference type="EMBL" id="CAJNOH010014021">
    <property type="protein sequence ID" value="CAF1551312.1"/>
    <property type="molecule type" value="Genomic_DNA"/>
</dbReference>
<dbReference type="AlphaFoldDB" id="A0A816GCB4"/>
<dbReference type="InterPro" id="IPR035896">
    <property type="entry name" value="AN1-like_Znf"/>
</dbReference>
<evidence type="ECO:0000313" key="9">
    <source>
        <dbReference type="Proteomes" id="UP000663870"/>
    </source>
</evidence>
<feature type="domain" description="AN1-type" evidence="6">
    <location>
        <begin position="164"/>
        <end position="213"/>
    </location>
</feature>
<feature type="region of interest" description="Disordered" evidence="5">
    <location>
        <begin position="1"/>
        <end position="32"/>
    </location>
</feature>
<dbReference type="EMBL" id="CAJNOL010015909">
    <property type="protein sequence ID" value="CAF1673374.1"/>
    <property type="molecule type" value="Genomic_DNA"/>
</dbReference>
<comment type="caution">
    <text evidence="8">The sequence shown here is derived from an EMBL/GenBank/DDBJ whole genome shotgun (WGS) entry which is preliminary data.</text>
</comment>
<evidence type="ECO:0000256" key="4">
    <source>
        <dbReference type="PROSITE-ProRule" id="PRU00449"/>
    </source>
</evidence>
<organism evidence="8 9">
    <name type="scientific">Rotaria sordida</name>
    <dbReference type="NCBI Taxonomy" id="392033"/>
    <lineage>
        <taxon>Eukaryota</taxon>
        <taxon>Metazoa</taxon>
        <taxon>Spiralia</taxon>
        <taxon>Gnathifera</taxon>
        <taxon>Rotifera</taxon>
        <taxon>Eurotatoria</taxon>
        <taxon>Bdelloidea</taxon>
        <taxon>Philodinida</taxon>
        <taxon>Philodinidae</taxon>
        <taxon>Rotaria</taxon>
    </lineage>
</organism>
<dbReference type="InterPro" id="IPR000058">
    <property type="entry name" value="Znf_AN1"/>
</dbReference>
<dbReference type="Gene3D" id="4.10.1110.10">
    <property type="entry name" value="AN1-like Zinc finger"/>
    <property type="match status" value="1"/>
</dbReference>
<evidence type="ECO:0000313" key="7">
    <source>
        <dbReference type="EMBL" id="CAF1551312.1"/>
    </source>
</evidence>
<evidence type="ECO:0000256" key="5">
    <source>
        <dbReference type="SAM" id="MobiDB-lite"/>
    </source>
</evidence>